<dbReference type="InterPro" id="IPR024156">
    <property type="entry name" value="Small_GTPase_ARF"/>
</dbReference>
<dbReference type="GO" id="GO:0046872">
    <property type="term" value="F:metal ion binding"/>
    <property type="evidence" value="ECO:0007669"/>
    <property type="project" value="UniProtKB-KW"/>
</dbReference>
<evidence type="ECO:0000256" key="2">
    <source>
        <dbReference type="ARBA" id="ARBA00023134"/>
    </source>
</evidence>
<dbReference type="Gene3D" id="3.40.50.300">
    <property type="entry name" value="P-loop containing nucleotide triphosphate hydrolases"/>
    <property type="match status" value="1"/>
</dbReference>
<dbReference type="SUPFAM" id="SSF52540">
    <property type="entry name" value="P-loop containing nucleoside triphosphate hydrolases"/>
    <property type="match status" value="1"/>
</dbReference>
<feature type="binding site" evidence="3">
    <location>
        <position position="67"/>
    </location>
    <ligand>
        <name>GTP</name>
        <dbReference type="ChEBI" id="CHEBI:37565"/>
    </ligand>
</feature>
<keyword evidence="4" id="KW-0479">Metal-binding</keyword>
<feature type="binding site" evidence="4">
    <location>
        <position position="44"/>
    </location>
    <ligand>
        <name>Mg(2+)</name>
        <dbReference type="ChEBI" id="CHEBI:18420"/>
    </ligand>
</feature>
<organism evidence="6 7">
    <name type="scientific">Plectosphaerella cucumerina</name>
    <dbReference type="NCBI Taxonomy" id="40658"/>
    <lineage>
        <taxon>Eukaryota</taxon>
        <taxon>Fungi</taxon>
        <taxon>Dikarya</taxon>
        <taxon>Ascomycota</taxon>
        <taxon>Pezizomycotina</taxon>
        <taxon>Sordariomycetes</taxon>
        <taxon>Hypocreomycetidae</taxon>
        <taxon>Glomerellales</taxon>
        <taxon>Plectosphaerellaceae</taxon>
        <taxon>Plectosphaerella</taxon>
    </lineage>
</organism>
<dbReference type="InterPro" id="IPR006689">
    <property type="entry name" value="Small_GTPase_ARF/SAR"/>
</dbReference>
<dbReference type="PANTHER" id="PTHR11711">
    <property type="entry name" value="ADP RIBOSYLATION FACTOR-RELATED"/>
    <property type="match status" value="1"/>
</dbReference>
<dbReference type="GO" id="GO:0005525">
    <property type="term" value="F:GTP binding"/>
    <property type="evidence" value="ECO:0007669"/>
    <property type="project" value="UniProtKB-KW"/>
</dbReference>
<keyword evidence="4" id="KW-0460">Magnesium</keyword>
<reference evidence="6" key="1">
    <citation type="journal article" date="2021" name="Nat. Commun.">
        <title>Genetic determinants of endophytism in the Arabidopsis root mycobiome.</title>
        <authorList>
            <person name="Mesny F."/>
            <person name="Miyauchi S."/>
            <person name="Thiergart T."/>
            <person name="Pickel B."/>
            <person name="Atanasova L."/>
            <person name="Karlsson M."/>
            <person name="Huettel B."/>
            <person name="Barry K.W."/>
            <person name="Haridas S."/>
            <person name="Chen C."/>
            <person name="Bauer D."/>
            <person name="Andreopoulos W."/>
            <person name="Pangilinan J."/>
            <person name="LaButti K."/>
            <person name="Riley R."/>
            <person name="Lipzen A."/>
            <person name="Clum A."/>
            <person name="Drula E."/>
            <person name="Henrissat B."/>
            <person name="Kohler A."/>
            <person name="Grigoriev I.V."/>
            <person name="Martin F.M."/>
            <person name="Hacquard S."/>
        </authorList>
    </citation>
    <scope>NUCLEOTIDE SEQUENCE</scope>
    <source>
        <strain evidence="6">MPI-CAGE-AT-0016</strain>
    </source>
</reference>
<keyword evidence="2 3" id="KW-0342">GTP-binding</keyword>
<keyword evidence="1 3" id="KW-0547">Nucleotide-binding</keyword>
<evidence type="ECO:0000256" key="1">
    <source>
        <dbReference type="ARBA" id="ARBA00022741"/>
    </source>
</evidence>
<gene>
    <name evidence="6" type="ORF">B0T11DRAFT_274580</name>
</gene>
<feature type="binding site" evidence="4">
    <location>
        <position position="27"/>
    </location>
    <ligand>
        <name>Mg(2+)</name>
        <dbReference type="ChEBI" id="CHEBI:18420"/>
    </ligand>
</feature>
<keyword evidence="7" id="KW-1185">Reference proteome</keyword>
<dbReference type="Proteomes" id="UP000813385">
    <property type="component" value="Unassembled WGS sequence"/>
</dbReference>
<evidence type="ECO:0000313" key="6">
    <source>
        <dbReference type="EMBL" id="KAH7367044.1"/>
    </source>
</evidence>
<dbReference type="GO" id="GO:0003924">
    <property type="term" value="F:GTPase activity"/>
    <property type="evidence" value="ECO:0007669"/>
    <property type="project" value="InterPro"/>
</dbReference>
<evidence type="ECO:0008006" key="8">
    <source>
        <dbReference type="Google" id="ProtNLM"/>
    </source>
</evidence>
<feature type="binding site" evidence="3">
    <location>
        <begin position="20"/>
        <end position="27"/>
    </location>
    <ligand>
        <name>GTP</name>
        <dbReference type="ChEBI" id="CHEBI:37565"/>
    </ligand>
</feature>
<dbReference type="OrthoDB" id="427186at2759"/>
<evidence type="ECO:0000313" key="7">
    <source>
        <dbReference type="Proteomes" id="UP000813385"/>
    </source>
</evidence>
<dbReference type="InterPro" id="IPR027417">
    <property type="entry name" value="P-loop_NTPase"/>
</dbReference>
<evidence type="ECO:0000256" key="3">
    <source>
        <dbReference type="PIRSR" id="PIRSR606689-1"/>
    </source>
</evidence>
<dbReference type="PROSITE" id="PS51417">
    <property type="entry name" value="ARF"/>
    <property type="match status" value="1"/>
</dbReference>
<name>A0A8K0TPA7_9PEZI</name>
<sequence>MGLSQWLFGPKPHPTGLILGNDAAGKTTMMYQLKLGTTVTTIPTIGFNVETIERGKRGDFTFWDIGGCDQMRALIRHYFRPERFILFLHDCSDVDRLEDSIAQLHAVIGLMIEFGTKHIWVMLTKQDLIPMEDRQTTVDMLRTRFQSEVAIFIGTPHVMIVDKLGFSALDNDKLHEALDEIKTILDEEGQSHSRLPVEGQDASQQPTKESLLRMTEAASAQEPDPDTFWQAFLDGSLDAWDHYAHLRSGYFVMLEALASGTGILECADTFLKHLARLRAGNPQRFKNTAHRTMTVFWLAQIQLAVLSFAEANDKSTLLDRKDFKEIVLHSPSLMDSGLWKAYYSKDLLFSPDARENWRFPDLQPLPAFVANPLQQQSVSWVPEQSQDRLIRFALIVTQACTSSKVRRGALVKRALQALETSTIRARAQNQQVPPYSETQSYFWVQIVHACLLSLEAGGSSAGGSNLATRVSLPAFKSLFKIAGDEWRNYYTEKTWSSVAARREFALPDLKPLPNVIDVPTEYSEKKLKQGSGLGASLDDLSRNEVIATMVAMAMSEEADIEDGQVTT</sequence>
<evidence type="ECO:0000256" key="5">
    <source>
        <dbReference type="SAM" id="MobiDB-lite"/>
    </source>
</evidence>
<dbReference type="Pfam" id="PF00025">
    <property type="entry name" value="Arf"/>
    <property type="match status" value="1"/>
</dbReference>
<protein>
    <recommendedName>
        <fullName evidence="8">ADP-ribosylation factor</fullName>
    </recommendedName>
</protein>
<dbReference type="EMBL" id="JAGPXD010000002">
    <property type="protein sequence ID" value="KAH7367044.1"/>
    <property type="molecule type" value="Genomic_DNA"/>
</dbReference>
<accession>A0A8K0TPA7</accession>
<proteinExistence type="predicted"/>
<dbReference type="AlphaFoldDB" id="A0A8K0TPA7"/>
<feature type="region of interest" description="Disordered" evidence="5">
    <location>
        <begin position="190"/>
        <end position="216"/>
    </location>
</feature>
<comment type="caution">
    <text evidence="6">The sequence shown here is derived from an EMBL/GenBank/DDBJ whole genome shotgun (WGS) entry which is preliminary data.</text>
</comment>
<dbReference type="SMART" id="SM00177">
    <property type="entry name" value="ARF"/>
    <property type="match status" value="1"/>
</dbReference>
<evidence type="ECO:0000256" key="4">
    <source>
        <dbReference type="PIRSR" id="PIRSR606689-2"/>
    </source>
</evidence>